<dbReference type="GO" id="GO:0016787">
    <property type="term" value="F:hydrolase activity"/>
    <property type="evidence" value="ECO:0007669"/>
    <property type="project" value="UniProtKB-KW"/>
</dbReference>
<evidence type="ECO:0000256" key="3">
    <source>
        <dbReference type="ARBA" id="ARBA00022801"/>
    </source>
</evidence>
<dbReference type="Gene3D" id="3.60.15.10">
    <property type="entry name" value="Ribonuclease Z/Hydroxyacylglutathione hydrolase-like"/>
    <property type="match status" value="1"/>
</dbReference>
<accession>A0A1V2I1K9</accession>
<dbReference type="SMART" id="SM00849">
    <property type="entry name" value="Lactamase_B"/>
    <property type="match status" value="1"/>
</dbReference>
<evidence type="ECO:0000256" key="2">
    <source>
        <dbReference type="ARBA" id="ARBA00022723"/>
    </source>
</evidence>
<keyword evidence="3" id="KW-0378">Hydrolase</keyword>
<name>A0A1V2I1K9_9ACTN</name>
<dbReference type="PANTHER" id="PTHR42978">
    <property type="entry name" value="QUORUM-QUENCHING LACTONASE YTNP-RELATED-RELATED"/>
    <property type="match status" value="1"/>
</dbReference>
<dbReference type="InterPro" id="IPR001279">
    <property type="entry name" value="Metallo-B-lactamas"/>
</dbReference>
<keyword evidence="2" id="KW-0479">Metal-binding</keyword>
<proteinExistence type="inferred from homology"/>
<organism evidence="6 7">
    <name type="scientific">Pseudofrankia asymbiotica</name>
    <dbReference type="NCBI Taxonomy" id="1834516"/>
    <lineage>
        <taxon>Bacteria</taxon>
        <taxon>Bacillati</taxon>
        <taxon>Actinomycetota</taxon>
        <taxon>Actinomycetes</taxon>
        <taxon>Frankiales</taxon>
        <taxon>Frankiaceae</taxon>
        <taxon>Pseudofrankia</taxon>
    </lineage>
</organism>
<keyword evidence="4" id="KW-0862">Zinc</keyword>
<sequence length="270" mass="29370">MVVAGIALELVLDGYVTCSPEQVMQPPDDAPSTWQTNGEWFGPGPWRMPMGGFLLRVPGRTVLVDAGVGPRCVPNVMETGQFLTSLTAMGVGVDDVTDVVITHLHYDHVGWVSQDGTPTFPRAVHHLHARDWEYVHSGHASRAADSVTESLRPAADLLHLVSGTRTEVLPGVVLRHVPGHTPGNCLVEVGEGDDVALLLGDTAHHPVALVDDRWIDHFDADRDQARRARAEISAELERSHAPATGAHFDGGRFGRIVRTTDGRLHWRLVT</sequence>
<dbReference type="InterPro" id="IPR036866">
    <property type="entry name" value="RibonucZ/Hydroxyglut_hydro"/>
</dbReference>
<evidence type="ECO:0000313" key="6">
    <source>
        <dbReference type="EMBL" id="ONH23635.1"/>
    </source>
</evidence>
<dbReference type="EMBL" id="MOMC01000083">
    <property type="protein sequence ID" value="ONH23635.1"/>
    <property type="molecule type" value="Genomic_DNA"/>
</dbReference>
<dbReference type="InterPro" id="IPR051013">
    <property type="entry name" value="MBL_superfamily_lactonases"/>
</dbReference>
<evidence type="ECO:0000259" key="5">
    <source>
        <dbReference type="SMART" id="SM00849"/>
    </source>
</evidence>
<dbReference type="STRING" id="1834516.BL253_32455"/>
<evidence type="ECO:0000256" key="1">
    <source>
        <dbReference type="ARBA" id="ARBA00007749"/>
    </source>
</evidence>
<evidence type="ECO:0000313" key="7">
    <source>
        <dbReference type="Proteomes" id="UP000188929"/>
    </source>
</evidence>
<gene>
    <name evidence="6" type="ORF">BL253_32455</name>
</gene>
<dbReference type="Pfam" id="PF00753">
    <property type="entry name" value="Lactamase_B"/>
    <property type="match status" value="1"/>
</dbReference>
<comment type="similarity">
    <text evidence="1">Belongs to the metallo-beta-lactamase superfamily.</text>
</comment>
<comment type="caution">
    <text evidence="6">The sequence shown here is derived from an EMBL/GenBank/DDBJ whole genome shotgun (WGS) entry which is preliminary data.</text>
</comment>
<dbReference type="SUPFAM" id="SSF56281">
    <property type="entry name" value="Metallo-hydrolase/oxidoreductase"/>
    <property type="match status" value="1"/>
</dbReference>
<evidence type="ECO:0000256" key="4">
    <source>
        <dbReference type="ARBA" id="ARBA00022833"/>
    </source>
</evidence>
<dbReference type="Proteomes" id="UP000188929">
    <property type="component" value="Unassembled WGS sequence"/>
</dbReference>
<dbReference type="AlphaFoldDB" id="A0A1V2I1K9"/>
<reference evidence="7" key="1">
    <citation type="submission" date="2016-10" db="EMBL/GenBank/DDBJ databases">
        <title>Frankia sp. NRRL B-16386 Genome sequencing.</title>
        <authorList>
            <person name="Ghodhbane-Gtari F."/>
            <person name="Swanson E."/>
            <person name="Gueddou A."/>
            <person name="Hezbri K."/>
            <person name="Ktari K."/>
            <person name="Nouioui I."/>
            <person name="Morris K."/>
            <person name="Simpson S."/>
            <person name="Abebe-Akele F."/>
            <person name="Thomas K."/>
            <person name="Gtari M."/>
            <person name="Tisa L.S."/>
        </authorList>
    </citation>
    <scope>NUCLEOTIDE SEQUENCE [LARGE SCALE GENOMIC DNA]</scope>
    <source>
        <strain evidence="7">NRRL B-16386</strain>
    </source>
</reference>
<keyword evidence="7" id="KW-1185">Reference proteome</keyword>
<dbReference type="GO" id="GO:0046872">
    <property type="term" value="F:metal ion binding"/>
    <property type="evidence" value="ECO:0007669"/>
    <property type="project" value="UniProtKB-KW"/>
</dbReference>
<protein>
    <recommendedName>
        <fullName evidence="5">Metallo-beta-lactamase domain-containing protein</fullName>
    </recommendedName>
</protein>
<dbReference type="PANTHER" id="PTHR42978:SF6">
    <property type="entry name" value="QUORUM-QUENCHING LACTONASE YTNP-RELATED"/>
    <property type="match status" value="1"/>
</dbReference>
<feature type="domain" description="Metallo-beta-lactamase" evidence="5">
    <location>
        <begin position="49"/>
        <end position="240"/>
    </location>
</feature>